<name>A0A2W2E9Y9_9ACTN</name>
<evidence type="ECO:0000313" key="1">
    <source>
        <dbReference type="EMBL" id="PZG19363.1"/>
    </source>
</evidence>
<evidence type="ECO:0000313" key="2">
    <source>
        <dbReference type="Proteomes" id="UP000248924"/>
    </source>
</evidence>
<keyword evidence="2" id="KW-1185">Reference proteome</keyword>
<organism evidence="1 2">
    <name type="scientific">Micromonospora craterilacus</name>
    <dbReference type="NCBI Taxonomy" id="1655439"/>
    <lineage>
        <taxon>Bacteria</taxon>
        <taxon>Bacillati</taxon>
        <taxon>Actinomycetota</taxon>
        <taxon>Actinomycetes</taxon>
        <taxon>Micromonosporales</taxon>
        <taxon>Micromonosporaceae</taxon>
        <taxon>Micromonospora</taxon>
    </lineage>
</organism>
<reference evidence="1 2" key="1">
    <citation type="submission" date="2018-01" db="EMBL/GenBank/DDBJ databases">
        <title>Draft genome sequence of Jishengella sp. NA12.</title>
        <authorList>
            <person name="Sahin N."/>
            <person name="Ay H."/>
            <person name="Saygin H."/>
        </authorList>
    </citation>
    <scope>NUCLEOTIDE SEQUENCE [LARGE SCALE GENOMIC DNA]</scope>
    <source>
        <strain evidence="1 2">NA12</strain>
    </source>
</reference>
<dbReference type="Proteomes" id="UP000248924">
    <property type="component" value="Unassembled WGS sequence"/>
</dbReference>
<gene>
    <name evidence="1" type="ORF">C1I95_11750</name>
</gene>
<protein>
    <submittedName>
        <fullName evidence="1">Uncharacterized protein</fullName>
    </submittedName>
</protein>
<sequence>MTWREVSAGQVGMVARHLMRRGAGPDTVGRMTVRLRTANDLDMPAVGAAHRSRASAYTAPLTHQVRYARAATR</sequence>
<dbReference type="EMBL" id="POTY01000057">
    <property type="protein sequence ID" value="PZG19363.1"/>
    <property type="molecule type" value="Genomic_DNA"/>
</dbReference>
<accession>A0A2W2E9Y9</accession>
<comment type="caution">
    <text evidence="1">The sequence shown here is derived from an EMBL/GenBank/DDBJ whole genome shotgun (WGS) entry which is preliminary data.</text>
</comment>
<dbReference type="AlphaFoldDB" id="A0A2W2E9Y9"/>
<proteinExistence type="predicted"/>